<protein>
    <submittedName>
        <fullName evidence="2">Putative nucleotide-binding containing TIR-like domain protein</fullName>
    </submittedName>
</protein>
<evidence type="ECO:0000259" key="1">
    <source>
        <dbReference type="Pfam" id="PF10137"/>
    </source>
</evidence>
<evidence type="ECO:0000313" key="3">
    <source>
        <dbReference type="Proteomes" id="UP000031830"/>
    </source>
</evidence>
<dbReference type="Proteomes" id="UP000031830">
    <property type="component" value="Chromosome"/>
</dbReference>
<dbReference type="InterPro" id="IPR019302">
    <property type="entry name" value="CAP12/PCTIR_TIR_dom"/>
</dbReference>
<dbReference type="AlphaFoldDB" id="A0A0B6CYE3"/>
<proteinExistence type="predicted"/>
<dbReference type="KEGG" id="fpz:LA55_920"/>
<dbReference type="EMBL" id="CP009440">
    <property type="protein sequence ID" value="AJI53870.1"/>
    <property type="molecule type" value="Genomic_DNA"/>
</dbReference>
<organism evidence="2 3">
    <name type="scientific">Francisella philomiragia</name>
    <dbReference type="NCBI Taxonomy" id="28110"/>
    <lineage>
        <taxon>Bacteria</taxon>
        <taxon>Pseudomonadati</taxon>
        <taxon>Pseudomonadota</taxon>
        <taxon>Gammaproteobacteria</taxon>
        <taxon>Thiotrichales</taxon>
        <taxon>Francisellaceae</taxon>
        <taxon>Francisella</taxon>
    </lineage>
</organism>
<dbReference type="GO" id="GO:0050135">
    <property type="term" value="F:NADP+ nucleosidase activity"/>
    <property type="evidence" value="ECO:0007669"/>
    <property type="project" value="InterPro"/>
</dbReference>
<dbReference type="OrthoDB" id="5497289at2"/>
<feature type="domain" description="CD-NTase-associated protein 12/Pycsar effector protein TIR" evidence="1">
    <location>
        <begin position="28"/>
        <end position="140"/>
    </location>
</feature>
<dbReference type="Pfam" id="PF10137">
    <property type="entry name" value="CAP12-PCTIR_TIR"/>
    <property type="match status" value="1"/>
</dbReference>
<evidence type="ECO:0000313" key="2">
    <source>
        <dbReference type="EMBL" id="AJI53870.1"/>
    </source>
</evidence>
<dbReference type="RefSeq" id="WP_050022775.1">
    <property type="nucleotide sequence ID" value="NZ_CP009440.1"/>
</dbReference>
<accession>A0A0B6CYE3</accession>
<name>A0A0B6CYE3_9GAMM</name>
<gene>
    <name evidence="2" type="ORF">LA55_920</name>
</gene>
<sequence>MFDKYKELDYVEPPFSTLKAITKDKPIVFIGHGRSKQWRDLKDHLHDKHGIQIEAYETGARAGHTIRDILDDMAKNSTFALLVMTKEDEQGDGKVRARQNVIHEIGLFQGRLGFNRAIVLMENGVEEFSNIAGIQQIRYTNIAETFGEVLATIKREFD</sequence>
<reference evidence="2 3" key="1">
    <citation type="journal article" date="2015" name="Genome Announc.">
        <title>Genome sequencing of 18 francisella strains to aid in assay development and testing.</title>
        <authorList>
            <person name="Johnson S.L."/>
            <person name="Daligault H.E."/>
            <person name="Davenport K.W."/>
            <person name="Coyne S.R."/>
            <person name="Frey K.G."/>
            <person name="Koroleva G.I."/>
            <person name="Broomall S.M."/>
            <person name="Bishop-Lilly K.A."/>
            <person name="Bruce D.C."/>
            <person name="Chertkov O."/>
            <person name="Freitas T."/>
            <person name="Jaissle J."/>
            <person name="Ladner J.T."/>
            <person name="Rosenzweig C.N."/>
            <person name="Gibbons H.S."/>
            <person name="Palacios G.F."/>
            <person name="Redden C.L."/>
            <person name="Xu Y."/>
            <person name="Minogue T.D."/>
            <person name="Chain P.S."/>
        </authorList>
    </citation>
    <scope>NUCLEOTIDE SEQUENCE [LARGE SCALE GENOMIC DNA]</scope>
    <source>
        <strain evidence="2 3">GA01-2794</strain>
    </source>
</reference>